<sequence length="336" mass="36640">MYIIAAIIAFGLLIIVHEFGHFIMAKLNGVKVEEFSVGMGPKLFGIKGGETEYLIKLLPIGGYVRMLGDEGKSEDPRAFNNKSPGRKLSVVIAGPIMNFILGIILFSIIASARGYVSPVVKSTISNEPAAVAGIKAGDRIVRVNNSKISTWQDFVTEVYTAEGNPINITYERQGTLSRARLTPIKDKKENRYMVGIEGTMVTSPNIGQSISYGFIETKSLIKQTFTFFKILFRGKASMNDVGGPVTIIKISGAAAKAGIMSLLAFSAYISIQLAIFNVIPFPALDGGYIILFLFEIITGRRVDDNKVGMINYVGFAILMALMVVVTIKDILYPVQF</sequence>
<evidence type="ECO:0000256" key="8">
    <source>
        <dbReference type="ARBA" id="ARBA00022989"/>
    </source>
</evidence>
<evidence type="ECO:0000313" key="13">
    <source>
        <dbReference type="EMBL" id="MEY8762122.1"/>
    </source>
</evidence>
<feature type="transmembrane region" description="Helical" evidence="11">
    <location>
        <begin position="309"/>
        <end position="327"/>
    </location>
</feature>
<comment type="caution">
    <text evidence="13">The sequence shown here is derived from an EMBL/GenBank/DDBJ whole genome shotgun (WGS) entry which is preliminary data.</text>
</comment>
<keyword evidence="4" id="KW-0645">Protease</keyword>
<gene>
    <name evidence="13" type="primary">rseP</name>
    <name evidence="13" type="ORF">AB8S09_00485</name>
</gene>
<keyword evidence="11" id="KW-0479">Metal-binding</keyword>
<organism evidence="13 14">
    <name type="scientific">Clostridium lapidicellarium</name>
    <dbReference type="NCBI Taxonomy" id="3240931"/>
    <lineage>
        <taxon>Bacteria</taxon>
        <taxon>Bacillati</taxon>
        <taxon>Bacillota</taxon>
        <taxon>Clostridia</taxon>
        <taxon>Eubacteriales</taxon>
        <taxon>Clostridiaceae</taxon>
        <taxon>Clostridium</taxon>
    </lineage>
</organism>
<dbReference type="GO" id="GO:0008237">
    <property type="term" value="F:metallopeptidase activity"/>
    <property type="evidence" value="ECO:0007669"/>
    <property type="project" value="UniProtKB-KW"/>
</dbReference>
<keyword evidence="9 11" id="KW-0482">Metalloprotease</keyword>
<evidence type="ECO:0000256" key="11">
    <source>
        <dbReference type="RuleBase" id="RU362031"/>
    </source>
</evidence>
<evidence type="ECO:0000256" key="9">
    <source>
        <dbReference type="ARBA" id="ARBA00023049"/>
    </source>
</evidence>
<protein>
    <recommendedName>
        <fullName evidence="11">Zinc metalloprotease</fullName>
        <ecNumber evidence="11">3.4.24.-</ecNumber>
    </recommendedName>
</protein>
<evidence type="ECO:0000259" key="12">
    <source>
        <dbReference type="SMART" id="SM00228"/>
    </source>
</evidence>
<evidence type="ECO:0000313" key="14">
    <source>
        <dbReference type="Proteomes" id="UP001565220"/>
    </source>
</evidence>
<keyword evidence="14" id="KW-1185">Reference proteome</keyword>
<name>A0ABV4DU04_9CLOT</name>
<keyword evidence="6 11" id="KW-0378">Hydrolase</keyword>
<evidence type="ECO:0000256" key="7">
    <source>
        <dbReference type="ARBA" id="ARBA00022833"/>
    </source>
</evidence>
<evidence type="ECO:0000256" key="4">
    <source>
        <dbReference type="ARBA" id="ARBA00022670"/>
    </source>
</evidence>
<feature type="transmembrane region" description="Helical" evidence="11">
    <location>
        <begin position="281"/>
        <end position="297"/>
    </location>
</feature>
<dbReference type="CDD" id="cd23081">
    <property type="entry name" value="cpPDZ_EcRseP-like"/>
    <property type="match status" value="1"/>
</dbReference>
<dbReference type="InterPro" id="IPR008915">
    <property type="entry name" value="Peptidase_M50"/>
</dbReference>
<dbReference type="EC" id="3.4.24.-" evidence="11"/>
<evidence type="ECO:0000256" key="5">
    <source>
        <dbReference type="ARBA" id="ARBA00022692"/>
    </source>
</evidence>
<dbReference type="PANTHER" id="PTHR42837:SF2">
    <property type="entry name" value="MEMBRANE METALLOPROTEASE ARASP2, CHLOROPLASTIC-RELATED"/>
    <property type="match status" value="1"/>
</dbReference>
<keyword evidence="8 11" id="KW-1133">Transmembrane helix</keyword>
<evidence type="ECO:0000256" key="10">
    <source>
        <dbReference type="ARBA" id="ARBA00023136"/>
    </source>
</evidence>
<evidence type="ECO:0000256" key="6">
    <source>
        <dbReference type="ARBA" id="ARBA00022801"/>
    </source>
</evidence>
<accession>A0ABV4DU04</accession>
<dbReference type="InterPro" id="IPR004387">
    <property type="entry name" value="Pept_M50_Zn"/>
</dbReference>
<comment type="cofactor">
    <cofactor evidence="1 11">
        <name>Zn(2+)</name>
        <dbReference type="ChEBI" id="CHEBI:29105"/>
    </cofactor>
</comment>
<reference evidence="13 14" key="1">
    <citation type="submission" date="2024-08" db="EMBL/GenBank/DDBJ databases">
        <title>Clostridium lapicellarii sp. nov., and Clostridium renhuaiense sp. nov., two species isolated from the mud in a fermentation cellar used for producing sauce-flavour Chinese liquors.</title>
        <authorList>
            <person name="Yang F."/>
            <person name="Wang H."/>
            <person name="Chen L.Q."/>
            <person name="Zhou N."/>
            <person name="Lu J.J."/>
            <person name="Pu X.X."/>
            <person name="Wan B."/>
            <person name="Wang L."/>
            <person name="Liu S.J."/>
        </authorList>
    </citation>
    <scope>NUCLEOTIDE SEQUENCE [LARGE SCALE GENOMIC DNA]</scope>
    <source>
        <strain evidence="13 14">MT-113</strain>
    </source>
</reference>
<keyword evidence="10 11" id="KW-0472">Membrane</keyword>
<feature type="transmembrane region" description="Helical" evidence="11">
    <location>
        <begin position="88"/>
        <end position="112"/>
    </location>
</feature>
<evidence type="ECO:0000256" key="2">
    <source>
        <dbReference type="ARBA" id="ARBA00004141"/>
    </source>
</evidence>
<evidence type="ECO:0000256" key="1">
    <source>
        <dbReference type="ARBA" id="ARBA00001947"/>
    </source>
</evidence>
<dbReference type="Pfam" id="PF02163">
    <property type="entry name" value="Peptidase_M50"/>
    <property type="match status" value="1"/>
</dbReference>
<dbReference type="Proteomes" id="UP001565220">
    <property type="component" value="Unassembled WGS sequence"/>
</dbReference>
<evidence type="ECO:0000256" key="3">
    <source>
        <dbReference type="ARBA" id="ARBA00007931"/>
    </source>
</evidence>
<dbReference type="CDD" id="cd06163">
    <property type="entry name" value="S2P-M50_PDZ_RseP-like"/>
    <property type="match status" value="1"/>
</dbReference>
<dbReference type="SMART" id="SM00228">
    <property type="entry name" value="PDZ"/>
    <property type="match status" value="1"/>
</dbReference>
<dbReference type="SUPFAM" id="SSF50156">
    <property type="entry name" value="PDZ domain-like"/>
    <property type="match status" value="1"/>
</dbReference>
<comment type="similarity">
    <text evidence="3 11">Belongs to the peptidase M50B family.</text>
</comment>
<comment type="subcellular location">
    <subcellularLocation>
        <location evidence="2">Membrane</location>
        <topology evidence="2">Multi-pass membrane protein</topology>
    </subcellularLocation>
</comment>
<dbReference type="InterPro" id="IPR001478">
    <property type="entry name" value="PDZ"/>
</dbReference>
<dbReference type="Gene3D" id="2.30.42.10">
    <property type="match status" value="1"/>
</dbReference>
<dbReference type="InterPro" id="IPR036034">
    <property type="entry name" value="PDZ_sf"/>
</dbReference>
<dbReference type="PANTHER" id="PTHR42837">
    <property type="entry name" value="REGULATOR OF SIGMA-E PROTEASE RSEP"/>
    <property type="match status" value="1"/>
</dbReference>
<dbReference type="RefSeq" id="WP_294180496.1">
    <property type="nucleotide sequence ID" value="NZ_JBGFFE010000001.1"/>
</dbReference>
<keyword evidence="5 11" id="KW-0812">Transmembrane</keyword>
<dbReference type="EMBL" id="JBGFFE010000001">
    <property type="protein sequence ID" value="MEY8762122.1"/>
    <property type="molecule type" value="Genomic_DNA"/>
</dbReference>
<dbReference type="NCBIfam" id="TIGR00054">
    <property type="entry name" value="RIP metalloprotease RseP"/>
    <property type="match status" value="1"/>
</dbReference>
<feature type="domain" description="PDZ" evidence="12">
    <location>
        <begin position="102"/>
        <end position="174"/>
    </location>
</feature>
<keyword evidence="7 11" id="KW-0862">Zinc</keyword>
<proteinExistence type="inferred from homology"/>